<keyword evidence="1 4" id="KW-0732">Signal</keyword>
<dbReference type="AlphaFoldDB" id="A0A7R9F616"/>
<name>A0A7R9F616_9NEOP</name>
<protein>
    <submittedName>
        <fullName evidence="5">Uncharacterized protein</fullName>
    </submittedName>
</protein>
<organism evidence="5">
    <name type="scientific">Timema bartmani</name>
    <dbReference type="NCBI Taxonomy" id="61472"/>
    <lineage>
        <taxon>Eukaryota</taxon>
        <taxon>Metazoa</taxon>
        <taxon>Ecdysozoa</taxon>
        <taxon>Arthropoda</taxon>
        <taxon>Hexapoda</taxon>
        <taxon>Insecta</taxon>
        <taxon>Pterygota</taxon>
        <taxon>Neoptera</taxon>
        <taxon>Polyneoptera</taxon>
        <taxon>Phasmatodea</taxon>
        <taxon>Timematodea</taxon>
        <taxon>Timematoidea</taxon>
        <taxon>Timematidae</taxon>
        <taxon>Timema</taxon>
    </lineage>
</organism>
<evidence type="ECO:0000256" key="1">
    <source>
        <dbReference type="ARBA" id="ARBA00022729"/>
    </source>
</evidence>
<dbReference type="InterPro" id="IPR038606">
    <property type="entry name" value="To_sf"/>
</dbReference>
<dbReference type="PANTHER" id="PTHR11008">
    <property type="entry name" value="PROTEIN TAKEOUT-LIKE PROTEIN"/>
    <property type="match status" value="1"/>
</dbReference>
<dbReference type="GO" id="GO:0007623">
    <property type="term" value="P:circadian rhythm"/>
    <property type="evidence" value="ECO:0007669"/>
    <property type="project" value="UniProtKB-ARBA"/>
</dbReference>
<accession>A0A7R9F616</accession>
<feature type="signal peptide" evidence="4">
    <location>
        <begin position="1"/>
        <end position="32"/>
    </location>
</feature>
<comment type="similarity">
    <text evidence="3">Belongs to the TO family.</text>
</comment>
<proteinExistence type="inferred from homology"/>
<dbReference type="Pfam" id="PF06585">
    <property type="entry name" value="JHBP"/>
    <property type="match status" value="1"/>
</dbReference>
<dbReference type="EMBL" id="OD568026">
    <property type="protein sequence ID" value="CAD7446461.1"/>
    <property type="molecule type" value="Genomic_DNA"/>
</dbReference>
<reference evidence="5" key="1">
    <citation type="submission" date="2020-11" db="EMBL/GenBank/DDBJ databases">
        <authorList>
            <person name="Tran Van P."/>
        </authorList>
    </citation>
    <scope>NUCLEOTIDE SEQUENCE</scope>
</reference>
<feature type="chain" id="PRO_5030722213" evidence="4">
    <location>
        <begin position="33"/>
        <end position="263"/>
    </location>
</feature>
<dbReference type="SMART" id="SM00700">
    <property type="entry name" value="JHBP"/>
    <property type="match status" value="1"/>
</dbReference>
<dbReference type="FunFam" id="3.15.10.30:FF:000001">
    <property type="entry name" value="Takeout-like protein 1"/>
    <property type="match status" value="1"/>
</dbReference>
<evidence type="ECO:0000313" key="5">
    <source>
        <dbReference type="EMBL" id="CAD7446461.1"/>
    </source>
</evidence>
<sequence length="263" mass="29459">MRRPQKALLDALSSSTVVWGLLLLMTASVTTGLPKSRVPNYLRICHTRDPKLNDCIKDSISRLIVAMKNGSSELSVAPIDPLEIPFLEMYQGSMNASLQLTLKNTRITGLTNTEILTVKCNVVDNKFELSSKIPYLDIQGQFIAEGNVLTFPLVSSGGFSVNMSDATAVWIIYFHDLAINGSEYMSIDKFDLDVIPSDIAYDFGRVLDEDNNLGEAMSKFLNENSHEIFKYMKPKIMDELGEIFNEIGNQVLKNYPKDMLLPY</sequence>
<dbReference type="PANTHER" id="PTHR11008:SF41">
    <property type="entry name" value="RE70318P"/>
    <property type="match status" value="1"/>
</dbReference>
<dbReference type="Gene3D" id="3.15.10.30">
    <property type="entry name" value="Haemolymph juvenile hormone binding protein"/>
    <property type="match status" value="1"/>
</dbReference>
<dbReference type="InterPro" id="IPR010562">
    <property type="entry name" value="Haemolymph_juvenile_hormone-bd"/>
</dbReference>
<evidence type="ECO:0000256" key="4">
    <source>
        <dbReference type="SAM" id="SignalP"/>
    </source>
</evidence>
<gene>
    <name evidence="5" type="ORF">TBIB3V08_LOCUS8791</name>
</gene>
<evidence type="ECO:0000256" key="2">
    <source>
        <dbReference type="ARBA" id="ARBA00023108"/>
    </source>
</evidence>
<evidence type="ECO:0000256" key="3">
    <source>
        <dbReference type="ARBA" id="ARBA00060902"/>
    </source>
</evidence>
<keyword evidence="2" id="KW-0090">Biological rhythms</keyword>